<proteinExistence type="predicted"/>
<dbReference type="EMBL" id="VSSQ01070008">
    <property type="protein sequence ID" value="MPN21908.1"/>
    <property type="molecule type" value="Genomic_DNA"/>
</dbReference>
<name>A0A645G4X1_9ZZZZ</name>
<reference evidence="1" key="1">
    <citation type="submission" date="2019-08" db="EMBL/GenBank/DDBJ databases">
        <authorList>
            <person name="Kucharzyk K."/>
            <person name="Murdoch R.W."/>
            <person name="Higgins S."/>
            <person name="Loffler F."/>
        </authorList>
    </citation>
    <scope>NUCLEOTIDE SEQUENCE</scope>
</reference>
<dbReference type="AlphaFoldDB" id="A0A645G4X1"/>
<protein>
    <submittedName>
        <fullName evidence="1">Uncharacterized protein</fullName>
    </submittedName>
</protein>
<gene>
    <name evidence="1" type="ORF">SDC9_169290</name>
</gene>
<evidence type="ECO:0000313" key="1">
    <source>
        <dbReference type="EMBL" id="MPN21908.1"/>
    </source>
</evidence>
<comment type="caution">
    <text evidence="1">The sequence shown here is derived from an EMBL/GenBank/DDBJ whole genome shotgun (WGS) entry which is preliminary data.</text>
</comment>
<organism evidence="1">
    <name type="scientific">bioreactor metagenome</name>
    <dbReference type="NCBI Taxonomy" id="1076179"/>
    <lineage>
        <taxon>unclassified sequences</taxon>
        <taxon>metagenomes</taxon>
        <taxon>ecological metagenomes</taxon>
    </lineage>
</organism>
<accession>A0A645G4X1</accession>
<sequence length="132" mass="14861">MILKERPASRAFSICSRKFVRSLGLSALLLDLFSDSQLIKQTSFSSKPPVITSKSVFVWELWIYLSIFFLLCSSRSPLPGVSQINTVFANDLRYSSIKWVSIIVLPLPVQLFRIISRLSSCIATIRSAIAFN</sequence>